<name>A0AB40CZU8_DIOCR</name>
<evidence type="ECO:0000313" key="1">
    <source>
        <dbReference type="Proteomes" id="UP001515500"/>
    </source>
</evidence>
<proteinExistence type="predicted"/>
<dbReference type="AlphaFoldDB" id="A0AB40CZU8"/>
<keyword evidence="1" id="KW-1185">Reference proteome</keyword>
<dbReference type="PANTHER" id="PTHR33067">
    <property type="entry name" value="RNA-DIRECTED DNA POLYMERASE-RELATED"/>
    <property type="match status" value="1"/>
</dbReference>
<reference evidence="2" key="1">
    <citation type="submission" date="2025-08" db="UniProtKB">
        <authorList>
            <consortium name="RefSeq"/>
        </authorList>
    </citation>
    <scope>IDENTIFICATION</scope>
</reference>
<dbReference type="Proteomes" id="UP001515500">
    <property type="component" value="Chromosome 18"/>
</dbReference>
<evidence type="ECO:0000313" key="2">
    <source>
        <dbReference type="RefSeq" id="XP_039145642.1"/>
    </source>
</evidence>
<dbReference type="InterPro" id="IPR021109">
    <property type="entry name" value="Peptidase_aspartic_dom_sf"/>
</dbReference>
<dbReference type="GeneID" id="120282873"/>
<sequence length="244" mass="27512">MAANNYQWPNERNMPRKVAGVQEIDAITNLSAQIAALSKQLKNSNLAANARLKKNKLDQQFAKFLDVFKKLHINIPFADALEQMPSYVKFMKEIISNKKKFQDYEAVALTEECSAILQKKLPPKLKDPGNFTIPYSIGNVVFERALCDLGASINLMPLSIFKKLNLGEAQPTTITLQLADRSLKHPRGVIEDVLVKIDKFIFPAEFIVLDIEEDKDIPIILGRPFLATGRVIIDVQKGELHLRD</sequence>
<accession>A0AB40CZU8</accession>
<dbReference type="Gene3D" id="2.40.70.10">
    <property type="entry name" value="Acid Proteases"/>
    <property type="match status" value="1"/>
</dbReference>
<dbReference type="PANTHER" id="PTHR33067:SF31">
    <property type="entry name" value="RNA-DIRECTED DNA POLYMERASE"/>
    <property type="match status" value="1"/>
</dbReference>
<dbReference type="SUPFAM" id="SSF50630">
    <property type="entry name" value="Acid proteases"/>
    <property type="match status" value="1"/>
</dbReference>
<gene>
    <name evidence="2" type="primary">LOC120282873</name>
</gene>
<organism evidence="1 2">
    <name type="scientific">Dioscorea cayennensis subsp. rotundata</name>
    <name type="common">White Guinea yam</name>
    <name type="synonym">Dioscorea rotundata</name>
    <dbReference type="NCBI Taxonomy" id="55577"/>
    <lineage>
        <taxon>Eukaryota</taxon>
        <taxon>Viridiplantae</taxon>
        <taxon>Streptophyta</taxon>
        <taxon>Embryophyta</taxon>
        <taxon>Tracheophyta</taxon>
        <taxon>Spermatophyta</taxon>
        <taxon>Magnoliopsida</taxon>
        <taxon>Liliopsida</taxon>
        <taxon>Dioscoreales</taxon>
        <taxon>Dioscoreaceae</taxon>
        <taxon>Dioscorea</taxon>
    </lineage>
</organism>
<protein>
    <submittedName>
        <fullName evidence="2">Uncharacterized protein LOC120282873</fullName>
    </submittedName>
</protein>
<dbReference type="RefSeq" id="XP_039145642.1">
    <property type="nucleotide sequence ID" value="XM_039289708.1"/>
</dbReference>
<dbReference type="CDD" id="cd00303">
    <property type="entry name" value="retropepsin_like"/>
    <property type="match status" value="1"/>
</dbReference>